<dbReference type="Gene3D" id="3.40.30.10">
    <property type="entry name" value="Glutaredoxin"/>
    <property type="match status" value="1"/>
</dbReference>
<dbReference type="PROSITE" id="PS51352">
    <property type="entry name" value="THIOREDOXIN_2"/>
    <property type="match status" value="1"/>
</dbReference>
<dbReference type="InterPro" id="IPR050924">
    <property type="entry name" value="Peroxiredoxin_BCP/PrxQ"/>
</dbReference>
<protein>
    <submittedName>
        <fullName evidence="8">Peroxiredoxin</fullName>
    </submittedName>
</protein>
<evidence type="ECO:0000256" key="4">
    <source>
        <dbReference type="ARBA" id="ARBA00023157"/>
    </source>
</evidence>
<dbReference type="InterPro" id="IPR013766">
    <property type="entry name" value="Thioredoxin_domain"/>
</dbReference>
<keyword evidence="3" id="KW-0560">Oxidoreductase</keyword>
<dbReference type="AlphaFoldDB" id="A0A917C8X9"/>
<dbReference type="GO" id="GO:0034599">
    <property type="term" value="P:cellular response to oxidative stress"/>
    <property type="evidence" value="ECO:0007669"/>
    <property type="project" value="TreeGrafter"/>
</dbReference>
<dbReference type="GO" id="GO:0005737">
    <property type="term" value="C:cytoplasm"/>
    <property type="evidence" value="ECO:0007669"/>
    <property type="project" value="TreeGrafter"/>
</dbReference>
<dbReference type="InterPro" id="IPR013740">
    <property type="entry name" value="Redoxin"/>
</dbReference>
<keyword evidence="1" id="KW-0575">Peroxidase</keyword>
<keyword evidence="5" id="KW-0676">Redox-active center</keyword>
<evidence type="ECO:0000256" key="2">
    <source>
        <dbReference type="ARBA" id="ARBA00022862"/>
    </source>
</evidence>
<dbReference type="CDD" id="cd03017">
    <property type="entry name" value="PRX_BCP"/>
    <property type="match status" value="1"/>
</dbReference>
<keyword evidence="4" id="KW-1015">Disulfide bond</keyword>
<reference evidence="8" key="2">
    <citation type="submission" date="2020-09" db="EMBL/GenBank/DDBJ databases">
        <authorList>
            <person name="Sun Q."/>
            <person name="Sedlacek I."/>
        </authorList>
    </citation>
    <scope>NUCLEOTIDE SEQUENCE</scope>
    <source>
        <strain evidence="8">CCM 7897</strain>
    </source>
</reference>
<evidence type="ECO:0000256" key="3">
    <source>
        <dbReference type="ARBA" id="ARBA00023002"/>
    </source>
</evidence>
<evidence type="ECO:0000259" key="7">
    <source>
        <dbReference type="PROSITE" id="PS51352"/>
    </source>
</evidence>
<dbReference type="InterPro" id="IPR036249">
    <property type="entry name" value="Thioredoxin-like_sf"/>
</dbReference>
<dbReference type="RefSeq" id="WP_188581382.1">
    <property type="nucleotide sequence ID" value="NZ_BMCT01000005.1"/>
</dbReference>
<proteinExistence type="predicted"/>
<dbReference type="Pfam" id="PF08534">
    <property type="entry name" value="Redoxin"/>
    <property type="match status" value="1"/>
</dbReference>
<accession>A0A917C8X9</accession>
<evidence type="ECO:0000313" key="8">
    <source>
        <dbReference type="EMBL" id="GGF74311.1"/>
    </source>
</evidence>
<name>A0A917C8X9_9HYPH</name>
<dbReference type="Proteomes" id="UP000606044">
    <property type="component" value="Unassembled WGS sequence"/>
</dbReference>
<feature type="domain" description="Thioredoxin" evidence="7">
    <location>
        <begin position="28"/>
        <end position="190"/>
    </location>
</feature>
<evidence type="ECO:0000313" key="9">
    <source>
        <dbReference type="Proteomes" id="UP000606044"/>
    </source>
</evidence>
<feature type="region of interest" description="Disordered" evidence="6">
    <location>
        <begin position="1"/>
        <end position="29"/>
    </location>
</feature>
<keyword evidence="2" id="KW-0049">Antioxidant</keyword>
<evidence type="ECO:0000256" key="6">
    <source>
        <dbReference type="SAM" id="MobiDB-lite"/>
    </source>
</evidence>
<dbReference type="PANTHER" id="PTHR42801:SF21">
    <property type="entry name" value="BCPB PROTEIN"/>
    <property type="match status" value="1"/>
</dbReference>
<gene>
    <name evidence="8" type="ORF">GCM10007301_37650</name>
</gene>
<keyword evidence="9" id="KW-1185">Reference proteome</keyword>
<evidence type="ECO:0000256" key="5">
    <source>
        <dbReference type="ARBA" id="ARBA00023284"/>
    </source>
</evidence>
<sequence>MPDPIAPDPIAPAAITPATPEDDGAADHLPGLELPIIPLMGTHGHPVDLSDLSGRVVVYAYPKTGRPDMPTPDGWDSIPGARGCTPQSCSFRDSMDDLRSVGIEHVFGLSVQDTGYQQEAATRLVLPFPLLSDHRLEFARAVRLPTFAFEGALLLKRLTMVIEDGAIAHVFYPVHPPQESAQQVVAFLRAHDAAQEASRSGW</sequence>
<comment type="caution">
    <text evidence="8">The sequence shown here is derived from an EMBL/GenBank/DDBJ whole genome shotgun (WGS) entry which is preliminary data.</text>
</comment>
<reference evidence="8" key="1">
    <citation type="journal article" date="2014" name="Int. J. Syst. Evol. Microbiol.">
        <title>Complete genome sequence of Corynebacterium casei LMG S-19264T (=DSM 44701T), isolated from a smear-ripened cheese.</title>
        <authorList>
            <consortium name="US DOE Joint Genome Institute (JGI-PGF)"/>
            <person name="Walter F."/>
            <person name="Albersmeier A."/>
            <person name="Kalinowski J."/>
            <person name="Ruckert C."/>
        </authorList>
    </citation>
    <scope>NUCLEOTIDE SEQUENCE</scope>
    <source>
        <strain evidence="8">CCM 7897</strain>
    </source>
</reference>
<dbReference type="EMBL" id="BMCT01000005">
    <property type="protein sequence ID" value="GGF74311.1"/>
    <property type="molecule type" value="Genomic_DNA"/>
</dbReference>
<dbReference type="GO" id="GO:0045454">
    <property type="term" value="P:cell redox homeostasis"/>
    <property type="evidence" value="ECO:0007669"/>
    <property type="project" value="TreeGrafter"/>
</dbReference>
<evidence type="ECO:0000256" key="1">
    <source>
        <dbReference type="ARBA" id="ARBA00022559"/>
    </source>
</evidence>
<dbReference type="PANTHER" id="PTHR42801">
    <property type="entry name" value="THIOREDOXIN-DEPENDENT PEROXIDE REDUCTASE"/>
    <property type="match status" value="1"/>
</dbReference>
<organism evidence="8 9">
    <name type="scientific">Azorhizobium oxalatiphilum</name>
    <dbReference type="NCBI Taxonomy" id="980631"/>
    <lineage>
        <taxon>Bacteria</taxon>
        <taxon>Pseudomonadati</taxon>
        <taxon>Pseudomonadota</taxon>
        <taxon>Alphaproteobacteria</taxon>
        <taxon>Hyphomicrobiales</taxon>
        <taxon>Xanthobacteraceae</taxon>
        <taxon>Azorhizobium</taxon>
    </lineage>
</organism>
<dbReference type="GO" id="GO:0008379">
    <property type="term" value="F:thioredoxin peroxidase activity"/>
    <property type="evidence" value="ECO:0007669"/>
    <property type="project" value="TreeGrafter"/>
</dbReference>
<dbReference type="SUPFAM" id="SSF52833">
    <property type="entry name" value="Thioredoxin-like"/>
    <property type="match status" value="1"/>
</dbReference>
<feature type="compositionally biased region" description="Pro residues" evidence="6">
    <location>
        <begin position="1"/>
        <end position="10"/>
    </location>
</feature>